<dbReference type="AlphaFoldDB" id="A0A813DM38"/>
<evidence type="ECO:0000313" key="3">
    <source>
        <dbReference type="Proteomes" id="UP000654075"/>
    </source>
</evidence>
<evidence type="ECO:0000313" key="2">
    <source>
        <dbReference type="EMBL" id="CAE8590191.1"/>
    </source>
</evidence>
<name>A0A813DM38_POLGL</name>
<organism evidence="2 3">
    <name type="scientific">Polarella glacialis</name>
    <name type="common">Dinoflagellate</name>
    <dbReference type="NCBI Taxonomy" id="89957"/>
    <lineage>
        <taxon>Eukaryota</taxon>
        <taxon>Sar</taxon>
        <taxon>Alveolata</taxon>
        <taxon>Dinophyceae</taxon>
        <taxon>Suessiales</taxon>
        <taxon>Suessiaceae</taxon>
        <taxon>Polarella</taxon>
    </lineage>
</organism>
<protein>
    <submittedName>
        <fullName evidence="2">Uncharacterized protein</fullName>
    </submittedName>
</protein>
<comment type="caution">
    <text evidence="2">The sequence shown here is derived from an EMBL/GenBank/DDBJ whole genome shotgun (WGS) entry which is preliminary data.</text>
</comment>
<feature type="compositionally biased region" description="Basic and acidic residues" evidence="1">
    <location>
        <begin position="34"/>
        <end position="44"/>
    </location>
</feature>
<proteinExistence type="predicted"/>
<gene>
    <name evidence="2" type="ORF">PGLA1383_LOCUS8914</name>
</gene>
<keyword evidence="3" id="KW-1185">Reference proteome</keyword>
<feature type="non-terminal residue" evidence="2">
    <location>
        <position position="1"/>
    </location>
</feature>
<dbReference type="EMBL" id="CAJNNV010004121">
    <property type="protein sequence ID" value="CAE8590191.1"/>
    <property type="molecule type" value="Genomic_DNA"/>
</dbReference>
<feature type="non-terminal residue" evidence="2">
    <location>
        <position position="206"/>
    </location>
</feature>
<evidence type="ECO:0000256" key="1">
    <source>
        <dbReference type="SAM" id="MobiDB-lite"/>
    </source>
</evidence>
<accession>A0A813DM38</accession>
<feature type="region of interest" description="Disordered" evidence="1">
    <location>
        <begin position="17"/>
        <end position="44"/>
    </location>
</feature>
<reference evidence="2" key="1">
    <citation type="submission" date="2021-02" db="EMBL/GenBank/DDBJ databases">
        <authorList>
            <person name="Dougan E. K."/>
            <person name="Rhodes N."/>
            <person name="Thang M."/>
            <person name="Chan C."/>
        </authorList>
    </citation>
    <scope>NUCLEOTIDE SEQUENCE</scope>
</reference>
<sequence length="206" mass="21617">ETFAARLDEAIKILDSAGGQLAPRRTEAPALEASSERRVDPEDGQARTFEELKKMCAGSYSPQEIQDYWKTCQPVIAAVPGQPSVVPEVLAGPGSSGGAVQPVVEVPAAASSPASYEGDEALPLQLRLLTAWLRELKLSAYAKATADWVEEQGACNLEEVLENLEDLAADLGLKPLEKKRLLQGAQAAAAAAESAVAEAAAPPATK</sequence>
<dbReference type="Proteomes" id="UP000654075">
    <property type="component" value="Unassembled WGS sequence"/>
</dbReference>